<organism evidence="2 3">
    <name type="scientific">Glutinoglossum americanum</name>
    <dbReference type="NCBI Taxonomy" id="1670608"/>
    <lineage>
        <taxon>Eukaryota</taxon>
        <taxon>Fungi</taxon>
        <taxon>Dikarya</taxon>
        <taxon>Ascomycota</taxon>
        <taxon>Pezizomycotina</taxon>
        <taxon>Geoglossomycetes</taxon>
        <taxon>Geoglossales</taxon>
        <taxon>Geoglossaceae</taxon>
        <taxon>Glutinoglossum</taxon>
    </lineage>
</organism>
<evidence type="ECO:0000313" key="2">
    <source>
        <dbReference type="EMBL" id="KAH0536836.1"/>
    </source>
</evidence>
<reference evidence="2" key="1">
    <citation type="submission" date="2021-03" db="EMBL/GenBank/DDBJ databases">
        <title>Comparative genomics and phylogenomic investigation of the class Geoglossomycetes provide insights into ecological specialization and systematics.</title>
        <authorList>
            <person name="Melie T."/>
            <person name="Pirro S."/>
            <person name="Miller A.N."/>
            <person name="Quandt A."/>
        </authorList>
    </citation>
    <scope>NUCLEOTIDE SEQUENCE</scope>
    <source>
        <strain evidence="2">GBOQ0MN5Z8</strain>
    </source>
</reference>
<dbReference type="EMBL" id="JAGHQL010000178">
    <property type="protein sequence ID" value="KAH0536836.1"/>
    <property type="molecule type" value="Genomic_DNA"/>
</dbReference>
<dbReference type="AlphaFoldDB" id="A0A9P8KXL2"/>
<comment type="caution">
    <text evidence="2">The sequence shown here is derived from an EMBL/GenBank/DDBJ whole genome shotgun (WGS) entry which is preliminary data.</text>
</comment>
<evidence type="ECO:0000313" key="3">
    <source>
        <dbReference type="Proteomes" id="UP000698800"/>
    </source>
</evidence>
<sequence>MSQPTATDKDNRSRQGSLFQIHGIKHTSTISPTEHYRQRSPENTISLHHASLTPPKRMRGESISEQTLKASPAVSDRPSPFDAVKLLRLSLEENPNREGKDNLLNYVLSCYDYLGDNVDPRDDTDSCPFPQVLDRLDQKIPMWSS</sequence>
<protein>
    <submittedName>
        <fullName evidence="2">Uncharacterized protein</fullName>
    </submittedName>
</protein>
<evidence type="ECO:0000256" key="1">
    <source>
        <dbReference type="SAM" id="MobiDB-lite"/>
    </source>
</evidence>
<name>A0A9P8KXL2_9PEZI</name>
<feature type="region of interest" description="Disordered" evidence="1">
    <location>
        <begin position="1"/>
        <end position="79"/>
    </location>
</feature>
<proteinExistence type="predicted"/>
<keyword evidence="3" id="KW-1185">Reference proteome</keyword>
<gene>
    <name evidence="2" type="ORF">FGG08_006334</name>
</gene>
<accession>A0A9P8KXL2</accession>
<dbReference type="Proteomes" id="UP000698800">
    <property type="component" value="Unassembled WGS sequence"/>
</dbReference>